<name>A0AAQ4FFN7_AMBAM</name>
<organism evidence="1 2">
    <name type="scientific">Amblyomma americanum</name>
    <name type="common">Lone star tick</name>
    <dbReference type="NCBI Taxonomy" id="6943"/>
    <lineage>
        <taxon>Eukaryota</taxon>
        <taxon>Metazoa</taxon>
        <taxon>Ecdysozoa</taxon>
        <taxon>Arthropoda</taxon>
        <taxon>Chelicerata</taxon>
        <taxon>Arachnida</taxon>
        <taxon>Acari</taxon>
        <taxon>Parasitiformes</taxon>
        <taxon>Ixodida</taxon>
        <taxon>Ixodoidea</taxon>
        <taxon>Ixodidae</taxon>
        <taxon>Amblyomminae</taxon>
        <taxon>Amblyomma</taxon>
    </lineage>
</organism>
<protein>
    <submittedName>
        <fullName evidence="1">Uncharacterized protein</fullName>
    </submittedName>
</protein>
<keyword evidence="2" id="KW-1185">Reference proteome</keyword>
<evidence type="ECO:0000313" key="2">
    <source>
        <dbReference type="Proteomes" id="UP001321473"/>
    </source>
</evidence>
<proteinExistence type="predicted"/>
<dbReference type="Proteomes" id="UP001321473">
    <property type="component" value="Unassembled WGS sequence"/>
</dbReference>
<accession>A0AAQ4FFN7</accession>
<comment type="caution">
    <text evidence="1">The sequence shown here is derived from an EMBL/GenBank/DDBJ whole genome shotgun (WGS) entry which is preliminary data.</text>
</comment>
<dbReference type="AlphaFoldDB" id="A0AAQ4FFN7"/>
<dbReference type="EMBL" id="JARKHS020003541">
    <property type="protein sequence ID" value="KAK8785458.1"/>
    <property type="molecule type" value="Genomic_DNA"/>
</dbReference>
<sequence length="181" mass="20112">MSRFLKHSKVFDDSKGRFFLVLLTEASDARLSKLSLSITDGNSVWKAATSFEESCGSLKSRREENVKHLMKRISNCRLESIDDAEELTVTLVPPGKTYELKFKKSADVSAALQRFDLLVAVAEAGDLKTLVDTVDEDILAVSPSKRAKSRKKEAVPVEKEGMSLLNPRSRKVTMSKGVDFD</sequence>
<reference evidence="1 2" key="1">
    <citation type="journal article" date="2023" name="Arcadia Sci">
        <title>De novo assembly of a long-read Amblyomma americanum tick genome.</title>
        <authorList>
            <person name="Chou S."/>
            <person name="Poskanzer K.E."/>
            <person name="Rollins M."/>
            <person name="Thuy-Boun P.S."/>
        </authorList>
    </citation>
    <scope>NUCLEOTIDE SEQUENCE [LARGE SCALE GENOMIC DNA]</scope>
    <source>
        <strain evidence="1">F_SG_1</strain>
        <tissue evidence="1">Salivary glands</tissue>
    </source>
</reference>
<gene>
    <name evidence="1" type="ORF">V5799_008173</name>
</gene>
<evidence type="ECO:0000313" key="1">
    <source>
        <dbReference type="EMBL" id="KAK8785458.1"/>
    </source>
</evidence>